<gene>
    <name evidence="1" type="ORF">SAMN04487928_1443</name>
</gene>
<sequence length="39" mass="4909">MNRLIYWIKKCIYRNNRFCKHFCVTCEFYEVCRRDGELG</sequence>
<accession>A0A1I5YCT7</accession>
<evidence type="ECO:0000313" key="1">
    <source>
        <dbReference type="EMBL" id="SFQ42022.1"/>
    </source>
</evidence>
<reference evidence="2" key="1">
    <citation type="submission" date="2016-10" db="EMBL/GenBank/DDBJ databases">
        <authorList>
            <person name="Varghese N."/>
            <person name="Submissions S."/>
        </authorList>
    </citation>
    <scope>NUCLEOTIDE SEQUENCE [LARGE SCALE GENOMIC DNA]</scope>
    <source>
        <strain evidence="2">P18</strain>
    </source>
</reference>
<organism evidence="1 2">
    <name type="scientific">Butyrivibrio proteoclasticus</name>
    <dbReference type="NCBI Taxonomy" id="43305"/>
    <lineage>
        <taxon>Bacteria</taxon>
        <taxon>Bacillati</taxon>
        <taxon>Bacillota</taxon>
        <taxon>Clostridia</taxon>
        <taxon>Lachnospirales</taxon>
        <taxon>Lachnospiraceae</taxon>
        <taxon>Butyrivibrio</taxon>
    </lineage>
</organism>
<keyword evidence="2" id="KW-1185">Reference proteome</keyword>
<name>A0A1I5YCT7_9FIRM</name>
<evidence type="ECO:0000313" key="2">
    <source>
        <dbReference type="Proteomes" id="UP000182624"/>
    </source>
</evidence>
<protein>
    <submittedName>
        <fullName evidence="1">Uncharacterized protein</fullName>
    </submittedName>
</protein>
<dbReference type="EMBL" id="FOXO01000044">
    <property type="protein sequence ID" value="SFQ42022.1"/>
    <property type="molecule type" value="Genomic_DNA"/>
</dbReference>
<proteinExistence type="predicted"/>
<dbReference type="Proteomes" id="UP000182624">
    <property type="component" value="Unassembled WGS sequence"/>
</dbReference>
<dbReference type="AlphaFoldDB" id="A0A1I5YCT7"/>